<dbReference type="GeneID" id="106178477"/>
<dbReference type="KEGG" id="lak:106178477"/>
<dbReference type="SUPFAM" id="SSF52777">
    <property type="entry name" value="CoA-dependent acyltransferases"/>
    <property type="match status" value="1"/>
</dbReference>
<dbReference type="PANTHER" id="PTHR28037:SF1">
    <property type="entry name" value="ALCOHOL O-ACETYLTRANSFERASE 1-RELATED"/>
    <property type="match status" value="1"/>
</dbReference>
<gene>
    <name evidence="2" type="primary">LOC106178477</name>
</gene>
<evidence type="ECO:0000313" key="2">
    <source>
        <dbReference type="RefSeq" id="XP_013417123.1"/>
    </source>
</evidence>
<keyword evidence="1" id="KW-1185">Reference proteome</keyword>
<sequence length="349" mass="40144">MPTLHPVNMRHFCKPPLEPQHLGYMVLTVDTTLKVPKRGTFWGFARKNSQRIHSALVSNDHMTLLRIGDKVWNRDDYLRKVADSQKDGGRNPNYFTLSNIGNLDKILNTCFVNLEVEDVLTSTGIHAEGPLFLHNVLTFKNQLRWHLNYAANVIHRQQALDHAARIEKILVEAVRGPDTQKQNANQQQVTHLFQSNGIAQQKIRERNMPQQSSRYSSVNSEVLDSKGHWVEKQDRRLPRINVVPCPSNRIQYWPYTELPHTKINQNSVTHANMSSTQGYAHGKIPWSSKDLAFVRPYKVLPSYRQPSKAGVYNINQISPLTSAWSSYACGPVPHFLPRRRAPENLKFFW</sequence>
<dbReference type="Proteomes" id="UP000085678">
    <property type="component" value="Unplaced"/>
</dbReference>
<organism evidence="1 2">
    <name type="scientific">Lingula anatina</name>
    <name type="common">Brachiopod</name>
    <name type="synonym">Lingula unguis</name>
    <dbReference type="NCBI Taxonomy" id="7574"/>
    <lineage>
        <taxon>Eukaryota</taxon>
        <taxon>Metazoa</taxon>
        <taxon>Spiralia</taxon>
        <taxon>Lophotrochozoa</taxon>
        <taxon>Brachiopoda</taxon>
        <taxon>Linguliformea</taxon>
        <taxon>Lingulata</taxon>
        <taxon>Lingulida</taxon>
        <taxon>Linguloidea</taxon>
        <taxon>Lingulidae</taxon>
        <taxon>Lingula</taxon>
    </lineage>
</organism>
<accession>A0A1S3K3B8</accession>
<evidence type="ECO:0000313" key="1">
    <source>
        <dbReference type="Proteomes" id="UP000085678"/>
    </source>
</evidence>
<dbReference type="PANTHER" id="PTHR28037">
    <property type="entry name" value="ALCOHOL O-ACETYLTRANSFERASE 1-RELATED"/>
    <property type="match status" value="1"/>
</dbReference>
<dbReference type="RefSeq" id="XP_013417123.1">
    <property type="nucleotide sequence ID" value="XM_013561669.1"/>
</dbReference>
<protein>
    <submittedName>
        <fullName evidence="2">Uncharacterized protein LOC106178477</fullName>
    </submittedName>
</protein>
<proteinExistence type="predicted"/>
<dbReference type="InterPro" id="IPR052058">
    <property type="entry name" value="Alcohol_O-acetyltransferase"/>
</dbReference>
<name>A0A1S3K3B8_LINAN</name>
<dbReference type="InParanoid" id="A0A1S3K3B8"/>
<dbReference type="AlphaFoldDB" id="A0A1S3K3B8"/>
<reference evidence="2" key="1">
    <citation type="submission" date="2025-08" db="UniProtKB">
        <authorList>
            <consortium name="RefSeq"/>
        </authorList>
    </citation>
    <scope>IDENTIFICATION</scope>
    <source>
        <tissue evidence="2">Gonads</tissue>
    </source>
</reference>